<dbReference type="PROSITE" id="PS51160">
    <property type="entry name" value="ACYLPHOSPHATASE_3"/>
    <property type="match status" value="1"/>
</dbReference>
<comment type="caution">
    <text evidence="14">The sequence shown here is derived from an EMBL/GenBank/DDBJ whole genome shotgun (WGS) entry which is preliminary data.</text>
</comment>
<dbReference type="GO" id="GO:0008270">
    <property type="term" value="F:zinc ion binding"/>
    <property type="evidence" value="ECO:0007669"/>
    <property type="project" value="UniProtKB-KW"/>
</dbReference>
<evidence type="ECO:0000256" key="8">
    <source>
        <dbReference type="ARBA" id="ARBA00047645"/>
    </source>
</evidence>
<sequence>MKHLKIQVQGIVQGVGFRPFVHRLALQNNLKGYAYNDAQGIIIHIQGNSKDTDIFLEQLKSQAPVLSKIENLEVKECPIESFNDFQIKESQNGIHQTLISPDIAPCEDCIHEMLDPNNRRYHYPFINCTNCGPRYSIIQDIPYDRKNTTMSDFKLCSQCDKEYHDIQDRRYHAQPNACKECGPKLIYVGNKQDEDELENAINDLKEGKIVAIKGIGGIHLACDANNKQAVLRLRKRKQREAKPFAIMAKDIQTAKELVDISSVEESFLISKERPIVLCKKKAPNSYIELSENKELGIFLPYSPLHILLLERCPVLVMTSANLSDTPVLIDNEEALIKLKDIADSFLLHDRKIENRCDDSLIRIVNDKPYFIRKSRGYAPIVIHTPFDVDGLLALGAHQKGSFALGKNHHVFISPYIGNMETIETMEHFTKALDTYKRLFEITPRQAGCDQHPDYASTLYAQSLDIPITKIYHHHAHMASCMFEHELSGPCFGIIWDGTGLGKDQTIWGAEFLIGDYQDFVRIGSIKPIDLIGNEQAIHEIGRIGLVMSMDANIEQTFFEPTKQEILKKIRIQNSIPATSMGRLFDGLYSILTKKITQDYDGQAPMLLESMVQPTDKKYSLKFYEKEHVRYFDWTPMVKEMIQDTDDIHIKAQKAINTIIDMAIEQVHTLNKEYLPIVLSGGCFQNLQLLQGIYKKLIKENYTVYWHEKVSCNDEGIALGQLAILSQRRK</sequence>
<keyword evidence="11" id="KW-0378">Hydrolase</keyword>
<dbReference type="InterPro" id="IPR055128">
    <property type="entry name" value="HypF_C_2"/>
</dbReference>
<evidence type="ECO:0000259" key="13">
    <source>
        <dbReference type="PROSITE" id="PS51163"/>
    </source>
</evidence>
<dbReference type="RefSeq" id="WP_087158423.1">
    <property type="nucleotide sequence ID" value="NZ_NFKM01000005.1"/>
</dbReference>
<dbReference type="SUPFAM" id="SSF55821">
    <property type="entry name" value="YrdC/RibB"/>
    <property type="match status" value="1"/>
</dbReference>
<evidence type="ECO:0000256" key="9">
    <source>
        <dbReference type="ARBA" id="ARBA00048220"/>
    </source>
</evidence>
<dbReference type="PANTHER" id="PTHR42959:SF1">
    <property type="entry name" value="CARBAMOYLTRANSFERASE HYPF"/>
    <property type="match status" value="1"/>
</dbReference>
<dbReference type="Gene3D" id="3.30.420.360">
    <property type="match status" value="1"/>
</dbReference>
<dbReference type="GO" id="GO:0016743">
    <property type="term" value="F:carboxyl- or carbamoyltransferase activity"/>
    <property type="evidence" value="ECO:0007669"/>
    <property type="project" value="UniProtKB-UniRule"/>
</dbReference>
<comment type="similarity">
    <text evidence="2">Belongs to the acylphosphatase family.</text>
</comment>
<comment type="pathway">
    <text evidence="1">Protein modification; [NiFe] hydrogenase maturation.</text>
</comment>
<feature type="active site" evidence="11">
    <location>
        <position position="18"/>
    </location>
</feature>
<evidence type="ECO:0000256" key="4">
    <source>
        <dbReference type="ARBA" id="ARBA00022598"/>
    </source>
</evidence>
<keyword evidence="15" id="KW-1185">Reference proteome</keyword>
<dbReference type="GO" id="GO:0003998">
    <property type="term" value="F:acylphosphatase activity"/>
    <property type="evidence" value="ECO:0007669"/>
    <property type="project" value="UniProtKB-EC"/>
</dbReference>
<dbReference type="Gene3D" id="3.90.870.50">
    <property type="match status" value="1"/>
</dbReference>
<dbReference type="Pfam" id="PF07503">
    <property type="entry name" value="zf-HYPF"/>
    <property type="match status" value="2"/>
</dbReference>
<evidence type="ECO:0000256" key="10">
    <source>
        <dbReference type="PIRNR" id="PIRNR006256"/>
    </source>
</evidence>
<evidence type="ECO:0000313" key="14">
    <source>
        <dbReference type="EMBL" id="OUP61245.1"/>
    </source>
</evidence>
<evidence type="ECO:0000256" key="3">
    <source>
        <dbReference type="ARBA" id="ARBA00008097"/>
    </source>
</evidence>
<dbReference type="Pfam" id="PF17788">
    <property type="entry name" value="HypF_C"/>
    <property type="match status" value="1"/>
</dbReference>
<dbReference type="NCBIfam" id="TIGR00143">
    <property type="entry name" value="hypF"/>
    <property type="match status" value="1"/>
</dbReference>
<dbReference type="Gene3D" id="3.30.110.120">
    <property type="match status" value="1"/>
</dbReference>
<accession>A0A1Y4LXB3</accession>
<comment type="similarity">
    <text evidence="3 10">Belongs to the carbamoyltransferase HypF family.</text>
</comment>
<dbReference type="GO" id="GO:0051604">
    <property type="term" value="P:protein maturation"/>
    <property type="evidence" value="ECO:0007669"/>
    <property type="project" value="TreeGrafter"/>
</dbReference>
<keyword evidence="5" id="KW-0479">Metal-binding</keyword>
<dbReference type="InterPro" id="IPR041440">
    <property type="entry name" value="HypF_C"/>
</dbReference>
<comment type="catalytic activity">
    <reaction evidence="8 11">
        <text>an acyl phosphate + H2O = a carboxylate + phosphate + H(+)</text>
        <dbReference type="Rhea" id="RHEA:14965"/>
        <dbReference type="ChEBI" id="CHEBI:15377"/>
        <dbReference type="ChEBI" id="CHEBI:15378"/>
        <dbReference type="ChEBI" id="CHEBI:29067"/>
        <dbReference type="ChEBI" id="CHEBI:43474"/>
        <dbReference type="ChEBI" id="CHEBI:59918"/>
        <dbReference type="EC" id="3.6.1.7"/>
    </reaction>
</comment>
<dbReference type="GO" id="GO:0003725">
    <property type="term" value="F:double-stranded RNA binding"/>
    <property type="evidence" value="ECO:0007669"/>
    <property type="project" value="InterPro"/>
</dbReference>
<dbReference type="UniPathway" id="UPA00335"/>
<dbReference type="PROSITE" id="PS51163">
    <property type="entry name" value="YRDC"/>
    <property type="match status" value="1"/>
</dbReference>
<dbReference type="GO" id="GO:0016874">
    <property type="term" value="F:ligase activity"/>
    <property type="evidence" value="ECO:0007669"/>
    <property type="project" value="UniProtKB-UniRule"/>
</dbReference>
<keyword evidence="4" id="KW-0436">Ligase</keyword>
<comment type="catalytic activity">
    <reaction evidence="9">
        <text>C-terminal L-cysteinyl-[HypE protein] + carbamoyl phosphate + ATP + H2O = C-terminal S-carboxamide-L-cysteinyl-[HypE protein] + AMP + phosphate + diphosphate + H(+)</text>
        <dbReference type="Rhea" id="RHEA:55636"/>
        <dbReference type="Rhea" id="RHEA-COMP:14247"/>
        <dbReference type="Rhea" id="RHEA-COMP:14392"/>
        <dbReference type="ChEBI" id="CHEBI:15377"/>
        <dbReference type="ChEBI" id="CHEBI:15378"/>
        <dbReference type="ChEBI" id="CHEBI:30616"/>
        <dbReference type="ChEBI" id="CHEBI:33019"/>
        <dbReference type="ChEBI" id="CHEBI:43474"/>
        <dbReference type="ChEBI" id="CHEBI:58228"/>
        <dbReference type="ChEBI" id="CHEBI:76913"/>
        <dbReference type="ChEBI" id="CHEBI:139126"/>
        <dbReference type="ChEBI" id="CHEBI:456215"/>
    </reaction>
</comment>
<dbReference type="InterPro" id="IPR051060">
    <property type="entry name" value="Carbamoyltrans_HypF-like"/>
</dbReference>
<evidence type="ECO:0000256" key="1">
    <source>
        <dbReference type="ARBA" id="ARBA00004711"/>
    </source>
</evidence>
<evidence type="ECO:0000256" key="7">
    <source>
        <dbReference type="ARBA" id="ARBA00022833"/>
    </source>
</evidence>
<reference evidence="15" key="1">
    <citation type="submission" date="2017-04" db="EMBL/GenBank/DDBJ databases">
        <title>Function of individual gut microbiota members based on whole genome sequencing of pure cultures obtained from chicken caecum.</title>
        <authorList>
            <person name="Medvecky M."/>
            <person name="Cejkova D."/>
            <person name="Polansky O."/>
            <person name="Karasova D."/>
            <person name="Kubasova T."/>
            <person name="Cizek A."/>
            <person name="Rychlik I."/>
        </authorList>
    </citation>
    <scope>NUCLEOTIDE SEQUENCE [LARGE SCALE GENOMIC DNA]</scope>
    <source>
        <strain evidence="15">An178</strain>
    </source>
</reference>
<dbReference type="PIRSF" id="PIRSF006256">
    <property type="entry name" value="CMPcnvr_hdrg_mat"/>
    <property type="match status" value="1"/>
</dbReference>
<name>A0A1Y4LXB3_9FIRM</name>
<dbReference type="Pfam" id="PF22521">
    <property type="entry name" value="HypF_C_2"/>
    <property type="match status" value="1"/>
</dbReference>
<dbReference type="Proteomes" id="UP000195447">
    <property type="component" value="Unassembled WGS sequence"/>
</dbReference>
<dbReference type="AlphaFoldDB" id="A0A1Y4LXB3"/>
<feature type="domain" description="YrdC-like" evidence="13">
    <location>
        <begin position="194"/>
        <end position="376"/>
    </location>
</feature>
<dbReference type="InterPro" id="IPR017945">
    <property type="entry name" value="DHBP_synth_RibB-like_a/b_dom"/>
</dbReference>
<dbReference type="InterPro" id="IPR001792">
    <property type="entry name" value="Acylphosphatase-like_dom"/>
</dbReference>
<dbReference type="EC" id="6.2.-.-" evidence="10"/>
<dbReference type="Pfam" id="PF00708">
    <property type="entry name" value="Acylphosphatase"/>
    <property type="match status" value="1"/>
</dbReference>
<feature type="active site" evidence="11">
    <location>
        <position position="36"/>
    </location>
</feature>
<evidence type="ECO:0000256" key="5">
    <source>
        <dbReference type="ARBA" id="ARBA00022723"/>
    </source>
</evidence>
<feature type="domain" description="Acylphosphatase-like" evidence="12">
    <location>
        <begin position="3"/>
        <end position="89"/>
    </location>
</feature>
<dbReference type="SUPFAM" id="SSF54975">
    <property type="entry name" value="Acylphosphatase/BLUF domain-like"/>
    <property type="match status" value="1"/>
</dbReference>
<proteinExistence type="inferred from homology"/>
<keyword evidence="7" id="KW-0862">Zinc</keyword>
<dbReference type="InterPro" id="IPR004421">
    <property type="entry name" value="Carbamoyltransferase_HypF"/>
</dbReference>
<dbReference type="Gene3D" id="3.30.420.40">
    <property type="match status" value="1"/>
</dbReference>
<dbReference type="InterPro" id="IPR006070">
    <property type="entry name" value="Sua5-like_dom"/>
</dbReference>
<dbReference type="InterPro" id="IPR011125">
    <property type="entry name" value="Znf_HypF"/>
</dbReference>
<keyword evidence="14" id="KW-0808">Transferase</keyword>
<evidence type="ECO:0000259" key="12">
    <source>
        <dbReference type="PROSITE" id="PS51160"/>
    </source>
</evidence>
<organism evidence="14 15">
    <name type="scientific">Faecalitalea cylindroides</name>
    <dbReference type="NCBI Taxonomy" id="39483"/>
    <lineage>
        <taxon>Bacteria</taxon>
        <taxon>Bacillati</taxon>
        <taxon>Bacillota</taxon>
        <taxon>Erysipelotrichia</taxon>
        <taxon>Erysipelotrichales</taxon>
        <taxon>Erysipelotrichaceae</taxon>
        <taxon>Faecalitalea</taxon>
    </lineage>
</organism>
<dbReference type="PROSITE" id="PS00150">
    <property type="entry name" value="ACYLPHOSPHATASE_1"/>
    <property type="match status" value="1"/>
</dbReference>
<dbReference type="InterPro" id="IPR017968">
    <property type="entry name" value="Acylphosphatase_CS"/>
</dbReference>
<evidence type="ECO:0000256" key="11">
    <source>
        <dbReference type="PROSITE-ProRule" id="PRU00520"/>
    </source>
</evidence>
<evidence type="ECO:0000256" key="2">
    <source>
        <dbReference type="ARBA" id="ARBA00005614"/>
    </source>
</evidence>
<evidence type="ECO:0000313" key="15">
    <source>
        <dbReference type="Proteomes" id="UP000195447"/>
    </source>
</evidence>
<dbReference type="Pfam" id="PF01300">
    <property type="entry name" value="Sua5_yciO_yrdC"/>
    <property type="match status" value="1"/>
</dbReference>
<dbReference type="InterPro" id="IPR036046">
    <property type="entry name" value="Acylphosphatase-like_dom_sf"/>
</dbReference>
<gene>
    <name evidence="14" type="ORF">B5F14_03935</name>
</gene>
<keyword evidence="6" id="KW-0863">Zinc-finger</keyword>
<evidence type="ECO:0000256" key="6">
    <source>
        <dbReference type="ARBA" id="ARBA00022771"/>
    </source>
</evidence>
<dbReference type="PANTHER" id="PTHR42959">
    <property type="entry name" value="CARBAMOYLTRANSFERASE"/>
    <property type="match status" value="1"/>
</dbReference>
<dbReference type="EMBL" id="NFKM01000005">
    <property type="protein sequence ID" value="OUP61245.1"/>
    <property type="molecule type" value="Genomic_DNA"/>
</dbReference>
<protein>
    <recommendedName>
        <fullName evidence="10">Carbamoyltransferase</fullName>
        <ecNumber evidence="10">6.2.-.-</ecNumber>
    </recommendedName>
</protein>